<feature type="binding site" evidence="5">
    <location>
        <position position="154"/>
    </location>
    <ligand>
        <name>S-adenosyl-L-methionine</name>
        <dbReference type="ChEBI" id="CHEBI:59789"/>
    </ligand>
</feature>
<dbReference type="GeneID" id="41717834"/>
<dbReference type="EMBL" id="AP018929">
    <property type="protein sequence ID" value="BBG24212.1"/>
    <property type="molecule type" value="Genomic_DNA"/>
</dbReference>
<evidence type="ECO:0000256" key="4">
    <source>
        <dbReference type="ARBA" id="ARBA00022694"/>
    </source>
</evidence>
<evidence type="ECO:0000256" key="1">
    <source>
        <dbReference type="ARBA" id="ARBA00022603"/>
    </source>
</evidence>
<dbReference type="GO" id="GO:0030488">
    <property type="term" value="P:tRNA methylation"/>
    <property type="evidence" value="ECO:0007669"/>
    <property type="project" value="InterPro"/>
</dbReference>
<dbReference type="SUPFAM" id="SSF53335">
    <property type="entry name" value="S-adenosyl-L-methionine-dependent methyltransferases"/>
    <property type="match status" value="1"/>
</dbReference>
<accession>A0A510E396</accession>
<dbReference type="InterPro" id="IPR049470">
    <property type="entry name" value="TRM61_C"/>
</dbReference>
<evidence type="ECO:0000313" key="7">
    <source>
        <dbReference type="EMBL" id="BBG24212.1"/>
    </source>
</evidence>
<reference evidence="7 9" key="2">
    <citation type="journal article" date="2020" name="Int. J. Syst. Evol. Microbiol.">
        <title>Sulfuracidifex tepidarius gen. nov., sp. nov. and transfer of Sulfolobus metallicus Huber and Stetter 1992 to the genus Sulfuracidifex as Sulfuracidifex metallicus comb. nov.</title>
        <authorList>
            <person name="Itoh T."/>
            <person name="Miura T."/>
            <person name="Sakai H.D."/>
            <person name="Kato S."/>
            <person name="Ohkuma M."/>
            <person name="Takashina T."/>
        </authorList>
    </citation>
    <scope>NUCLEOTIDE SEQUENCE [LARGE SCALE GENOMIC DNA]</scope>
    <source>
        <strain evidence="7 9">IC-006</strain>
        <strain evidence="8">IC-007</strain>
    </source>
</reference>
<dbReference type="Gene3D" id="3.40.50.150">
    <property type="entry name" value="Vaccinia Virus protein VP39"/>
    <property type="match status" value="1"/>
</dbReference>
<dbReference type="OrthoDB" id="30774at2157"/>
<evidence type="ECO:0000313" key="8">
    <source>
        <dbReference type="EMBL" id="BBG26969.1"/>
    </source>
</evidence>
<dbReference type="CDD" id="cd02440">
    <property type="entry name" value="AdoMet_MTases"/>
    <property type="match status" value="1"/>
</dbReference>
<evidence type="ECO:0000256" key="5">
    <source>
        <dbReference type="PIRSR" id="PIRSR017269-1"/>
    </source>
</evidence>
<gene>
    <name evidence="7" type="ORF">IC006_1519</name>
    <name evidence="8" type="ORF">IC007_1496</name>
</gene>
<dbReference type="EMBL" id="AP018930">
    <property type="protein sequence ID" value="BBG26969.1"/>
    <property type="molecule type" value="Genomic_DNA"/>
</dbReference>
<dbReference type="Gene3D" id="3.10.330.20">
    <property type="match status" value="1"/>
</dbReference>
<dbReference type="Proteomes" id="UP000325030">
    <property type="component" value="Chromosome"/>
</dbReference>
<dbReference type="PANTHER" id="PTHR12133">
    <property type="entry name" value="TRNA (ADENINE(58)-N(1))-METHYLTRANSFERASE"/>
    <property type="match status" value="1"/>
</dbReference>
<dbReference type="KEGG" id="step:IC006_1519"/>
<keyword evidence="4" id="KW-0819">tRNA processing</keyword>
<keyword evidence="3 5" id="KW-0949">S-adenosyl-L-methionine</keyword>
<evidence type="ECO:0000256" key="2">
    <source>
        <dbReference type="ARBA" id="ARBA00022679"/>
    </source>
</evidence>
<dbReference type="PANTHER" id="PTHR12133:SF1">
    <property type="entry name" value="TRNA (ADENINE(58)-N(1))-METHYLTRANSFERASE, MITOCHONDRIAL"/>
    <property type="match status" value="1"/>
</dbReference>
<dbReference type="InterPro" id="IPR014816">
    <property type="entry name" value="tRNA_MeTrfase_Gcd14"/>
</dbReference>
<feature type="binding site" evidence="5">
    <location>
        <position position="170"/>
    </location>
    <ligand>
        <name>S-adenosyl-L-methionine</name>
        <dbReference type="ChEBI" id="CHEBI:59789"/>
    </ligand>
</feature>
<dbReference type="InterPro" id="IPR029063">
    <property type="entry name" value="SAM-dependent_MTases_sf"/>
</dbReference>
<dbReference type="Pfam" id="PF08704">
    <property type="entry name" value="GCD14"/>
    <property type="match status" value="1"/>
</dbReference>
<protein>
    <submittedName>
        <fullName evidence="7">tRNA (Adenine(57)-N(1)/adenine(58)-N(1))-methyltransferase TrmI</fullName>
    </submittedName>
</protein>
<proteinExistence type="predicted"/>
<dbReference type="PIRSF" id="PIRSF017269">
    <property type="entry name" value="GCD14"/>
    <property type="match status" value="1"/>
</dbReference>
<feature type="domain" description="tRNA (adenine(58)-N(1))-methyltransferase catalytic subunit TRM61 C-terminal" evidence="6">
    <location>
        <begin position="57"/>
        <end position="234"/>
    </location>
</feature>
<dbReference type="AlphaFoldDB" id="A0A510DVG0"/>
<evidence type="ECO:0000256" key="3">
    <source>
        <dbReference type="ARBA" id="ARBA00022691"/>
    </source>
</evidence>
<dbReference type="RefSeq" id="WP_054845204.1">
    <property type="nucleotide sequence ID" value="NZ_AP018929.1"/>
</dbReference>
<keyword evidence="2" id="KW-0808">Transferase</keyword>
<accession>A0A510DVG0</accession>
<evidence type="ECO:0000313" key="10">
    <source>
        <dbReference type="Proteomes" id="UP000325030"/>
    </source>
</evidence>
<sequence>MIKEGDLIVIWIDGRRIYLTKVDPKKRFSSDKGYIDMENVVGKDFGEKVQLSTGREAYILKPTPMDIYKGLKRPTQVLYPKDVAYILYLLGVSPGATVIEAGTGSGFMTISMAYFLGKESKIISYDVRQDTQNSARKNAEILGLGDRITFKIGDIRERIDETNVDAIFLDMPDPWNAIETSYASLSPSGSLVIFVPTVVQVEKTYLSMKDKFIDVHAEELMSREYQLKENAVRPKSIGVWHTGYLIYGRKLLKGD</sequence>
<keyword evidence="9" id="KW-1185">Reference proteome</keyword>
<dbReference type="GO" id="GO:0160107">
    <property type="term" value="F:tRNA (adenine(58)-N1)-methyltransferase activity"/>
    <property type="evidence" value="ECO:0007669"/>
    <property type="project" value="InterPro"/>
</dbReference>
<keyword evidence="1" id="KW-0489">Methyltransferase</keyword>
<dbReference type="STRING" id="1294262.GCA_001316085_00526"/>
<organism evidence="7 9">
    <name type="scientific">Sulfuracidifex tepidarius</name>
    <dbReference type="NCBI Taxonomy" id="1294262"/>
    <lineage>
        <taxon>Archaea</taxon>
        <taxon>Thermoproteota</taxon>
        <taxon>Thermoprotei</taxon>
        <taxon>Sulfolobales</taxon>
        <taxon>Sulfolobaceae</taxon>
        <taxon>Sulfuracidifex</taxon>
    </lineage>
</organism>
<dbReference type="GO" id="GO:0031515">
    <property type="term" value="C:tRNA (m1A) methyltransferase complex"/>
    <property type="evidence" value="ECO:0007669"/>
    <property type="project" value="InterPro"/>
</dbReference>
<evidence type="ECO:0000313" key="9">
    <source>
        <dbReference type="Proteomes" id="UP000322983"/>
    </source>
</evidence>
<name>A0A510DVG0_9CREN</name>
<feature type="binding site" evidence="5">
    <location>
        <position position="126"/>
    </location>
    <ligand>
        <name>S-adenosyl-L-methionine</name>
        <dbReference type="ChEBI" id="CHEBI:59789"/>
    </ligand>
</feature>
<evidence type="ECO:0000259" key="6">
    <source>
        <dbReference type="Pfam" id="PF08704"/>
    </source>
</evidence>
<reference evidence="10" key="1">
    <citation type="submission" date="2018-09" db="EMBL/GenBank/DDBJ databases">
        <title>Complete Genome Sequencing of Sulfolobus sp. JCM 16834.</title>
        <authorList>
            <person name="Kato S."/>
            <person name="Itoh T."/>
            <person name="Ohkuma M."/>
        </authorList>
    </citation>
    <scope>NUCLEOTIDE SEQUENCE [LARGE SCALE GENOMIC DNA]</scope>
    <source>
        <strain evidence="10">IC-007</strain>
    </source>
</reference>
<dbReference type="Proteomes" id="UP000322983">
    <property type="component" value="Chromosome"/>
</dbReference>
<dbReference type="PROSITE" id="PS51620">
    <property type="entry name" value="SAM_TRM61"/>
    <property type="match status" value="1"/>
</dbReference>